<feature type="region of interest" description="Disordered" evidence="4">
    <location>
        <begin position="283"/>
        <end position="305"/>
    </location>
</feature>
<reference evidence="6" key="3">
    <citation type="journal article" date="2014" name="Nature">
        <title>Elephant shark genome provides unique insights into gnathostome evolution.</title>
        <authorList>
            <consortium name="International Elephant Shark Genome Sequencing Consortium"/>
            <person name="Venkatesh B."/>
            <person name="Lee A.P."/>
            <person name="Ravi V."/>
            <person name="Maurya A.K."/>
            <person name="Lian M.M."/>
            <person name="Swann J.B."/>
            <person name="Ohta Y."/>
            <person name="Flajnik M.F."/>
            <person name="Sutoh Y."/>
            <person name="Kasahara M."/>
            <person name="Hoon S."/>
            <person name="Gangu V."/>
            <person name="Roy S.W."/>
            <person name="Irimia M."/>
            <person name="Korzh V."/>
            <person name="Kondrychyn I."/>
            <person name="Lim Z.W."/>
            <person name="Tay B.H."/>
            <person name="Tohari S."/>
            <person name="Kong K.W."/>
            <person name="Ho S."/>
            <person name="Lorente-Galdos B."/>
            <person name="Quilez J."/>
            <person name="Marques-Bonet T."/>
            <person name="Raney B.J."/>
            <person name="Ingham P.W."/>
            <person name="Tay A."/>
            <person name="Hillier L.W."/>
            <person name="Minx P."/>
            <person name="Boehm T."/>
            <person name="Wilson R.K."/>
            <person name="Brenner S."/>
            <person name="Warren W.C."/>
        </authorList>
    </citation>
    <scope>NUCLEOTIDE SEQUENCE [LARGE SCALE GENOMIC DNA]</scope>
</reference>
<dbReference type="InterPro" id="IPR001680">
    <property type="entry name" value="WD40_rpt"/>
</dbReference>
<proteinExistence type="predicted"/>
<reference evidence="6" key="1">
    <citation type="journal article" date="2006" name="Science">
        <title>Ancient noncoding elements conserved in the human genome.</title>
        <authorList>
            <person name="Venkatesh B."/>
            <person name="Kirkness E.F."/>
            <person name="Loh Y.H."/>
            <person name="Halpern A.L."/>
            <person name="Lee A.P."/>
            <person name="Johnson J."/>
            <person name="Dandona N."/>
            <person name="Viswanathan L.D."/>
            <person name="Tay A."/>
            <person name="Venter J.C."/>
            <person name="Strausberg R.L."/>
            <person name="Brenner S."/>
        </authorList>
    </citation>
    <scope>NUCLEOTIDE SEQUENCE [LARGE SCALE GENOMIC DNA]</scope>
</reference>
<gene>
    <name evidence="5" type="primary">wdr53</name>
</gene>
<dbReference type="STRING" id="7868.ENSCMIP00000023279"/>
<dbReference type="PANTHER" id="PTHR44666">
    <property type="entry name" value="WD REPEAT-CONTAINING PROTEIN 53"/>
    <property type="match status" value="1"/>
</dbReference>
<keyword evidence="6" id="KW-1185">Reference proteome</keyword>
<dbReference type="Proteomes" id="UP000314986">
    <property type="component" value="Unassembled WGS sequence"/>
</dbReference>
<dbReference type="Pfam" id="PF00400">
    <property type="entry name" value="WD40"/>
    <property type="match status" value="3"/>
</dbReference>
<dbReference type="InParanoid" id="A0A4W3I0D7"/>
<feature type="repeat" description="WD" evidence="3">
    <location>
        <begin position="240"/>
        <end position="275"/>
    </location>
</feature>
<dbReference type="CTD" id="348793"/>
<reference evidence="5" key="4">
    <citation type="submission" date="2025-08" db="UniProtKB">
        <authorList>
            <consortium name="Ensembl"/>
        </authorList>
    </citation>
    <scope>IDENTIFICATION</scope>
</reference>
<reference evidence="5" key="5">
    <citation type="submission" date="2025-09" db="UniProtKB">
        <authorList>
            <consortium name="Ensembl"/>
        </authorList>
    </citation>
    <scope>IDENTIFICATION</scope>
</reference>
<evidence type="ECO:0000313" key="6">
    <source>
        <dbReference type="Proteomes" id="UP000314986"/>
    </source>
</evidence>
<keyword evidence="2" id="KW-0677">Repeat</keyword>
<evidence type="ECO:0000256" key="3">
    <source>
        <dbReference type="PROSITE-ProRule" id="PRU00221"/>
    </source>
</evidence>
<evidence type="ECO:0000256" key="1">
    <source>
        <dbReference type="ARBA" id="ARBA00022574"/>
    </source>
</evidence>
<dbReference type="InterPro" id="IPR042453">
    <property type="entry name" value="WDR53"/>
</dbReference>
<dbReference type="SMART" id="SM00320">
    <property type="entry name" value="WD40"/>
    <property type="match status" value="6"/>
</dbReference>
<dbReference type="InterPro" id="IPR015943">
    <property type="entry name" value="WD40/YVTN_repeat-like_dom_sf"/>
</dbReference>
<organism evidence="5 6">
    <name type="scientific">Callorhinchus milii</name>
    <name type="common">Ghost shark</name>
    <dbReference type="NCBI Taxonomy" id="7868"/>
    <lineage>
        <taxon>Eukaryota</taxon>
        <taxon>Metazoa</taxon>
        <taxon>Chordata</taxon>
        <taxon>Craniata</taxon>
        <taxon>Vertebrata</taxon>
        <taxon>Chondrichthyes</taxon>
        <taxon>Holocephali</taxon>
        <taxon>Chimaeriformes</taxon>
        <taxon>Callorhinchidae</taxon>
        <taxon>Callorhinchus</taxon>
    </lineage>
</organism>
<sequence length="368" mass="40284">MATKWTGGHSTGVLCLDANCEGLVVSGAEEGNLVTWSSEGCPVSSLKLGADDITYVSFSRTDSNTLYTSHGEAISILDIRCLKEAAECFKVNEDEINCLSVNETSSHLAAADDSGSIKIIDLANRKVSRTLRKHSNICSCVTFRPQRPHSLLSCGLDMQVMLWNLQKTRPVWTVNFQELTEEEEEEEEMQQQAGCQLFNPPLVHFTSVASCGNVFACGAEDGKIRIFRITGTRFELEHGFSGHSLGTSQVHFLNLSHPYWLLSGGNDGKVALWDVGERILKDNRSPSKTTPRKKTKASSPAKKGLATKECNLSAQTCKENKSNHPLAKLSIDHGAKVNWLSSAEIKGRKTILVADHTGCISLYPLTNL</sequence>
<evidence type="ECO:0000313" key="5">
    <source>
        <dbReference type="Ensembl" id="ENSCMIP00000023279.1"/>
    </source>
</evidence>
<protein>
    <submittedName>
        <fullName evidence="5">WD repeat domain 53</fullName>
    </submittedName>
</protein>
<reference evidence="6" key="2">
    <citation type="journal article" date="2007" name="PLoS Biol.">
        <title>Survey sequencing and comparative analysis of the elephant shark (Callorhinchus milii) genome.</title>
        <authorList>
            <person name="Venkatesh B."/>
            <person name="Kirkness E.F."/>
            <person name="Loh Y.H."/>
            <person name="Halpern A.L."/>
            <person name="Lee A.P."/>
            <person name="Johnson J."/>
            <person name="Dandona N."/>
            <person name="Viswanathan L.D."/>
            <person name="Tay A."/>
            <person name="Venter J.C."/>
            <person name="Strausberg R.L."/>
            <person name="Brenner S."/>
        </authorList>
    </citation>
    <scope>NUCLEOTIDE SEQUENCE [LARGE SCALE GENOMIC DNA]</scope>
</reference>
<dbReference type="KEGG" id="cmk:103186272"/>
<dbReference type="Ensembl" id="ENSCMIT00000023676.1">
    <property type="protein sequence ID" value="ENSCMIP00000023279.1"/>
    <property type="gene ID" value="ENSCMIG00000010430.1"/>
</dbReference>
<dbReference type="GeneID" id="103186272"/>
<dbReference type="Gene3D" id="2.130.10.10">
    <property type="entry name" value="YVTN repeat-like/Quinoprotein amine dehydrogenase"/>
    <property type="match status" value="2"/>
</dbReference>
<dbReference type="SUPFAM" id="SSF50978">
    <property type="entry name" value="WD40 repeat-like"/>
    <property type="match status" value="1"/>
</dbReference>
<dbReference type="InterPro" id="IPR036322">
    <property type="entry name" value="WD40_repeat_dom_sf"/>
</dbReference>
<dbReference type="PROSITE" id="PS00678">
    <property type="entry name" value="WD_REPEATS_1"/>
    <property type="match status" value="2"/>
</dbReference>
<accession>A0A4W3I0D7</accession>
<dbReference type="PROSITE" id="PS50082">
    <property type="entry name" value="WD_REPEATS_2"/>
    <property type="match status" value="2"/>
</dbReference>
<keyword evidence="1 3" id="KW-0853">WD repeat</keyword>
<dbReference type="InterPro" id="IPR019775">
    <property type="entry name" value="WD40_repeat_CS"/>
</dbReference>
<dbReference type="GeneTree" id="ENSGT00390000011073"/>
<evidence type="ECO:0000256" key="2">
    <source>
        <dbReference type="ARBA" id="ARBA00022737"/>
    </source>
</evidence>
<dbReference type="AlphaFoldDB" id="A0A4W3I0D7"/>
<evidence type="ECO:0000256" key="4">
    <source>
        <dbReference type="SAM" id="MobiDB-lite"/>
    </source>
</evidence>
<feature type="repeat" description="WD" evidence="3">
    <location>
        <begin position="131"/>
        <end position="173"/>
    </location>
</feature>
<name>A0A4W3I0D7_CALMI</name>
<dbReference type="OMA" id="GDLMVWG"/>
<dbReference type="PANTHER" id="PTHR44666:SF1">
    <property type="entry name" value="WD REPEAT-CONTAINING PROTEIN 53"/>
    <property type="match status" value="1"/>
</dbReference>
<dbReference type="OrthoDB" id="2161379at2759"/>